<accession>G0TUD7</accession>
<dbReference type="InterPro" id="IPR016024">
    <property type="entry name" value="ARM-type_fold"/>
</dbReference>
<feature type="non-terminal residue" evidence="1">
    <location>
        <position position="1176"/>
    </location>
</feature>
<proteinExistence type="predicted"/>
<dbReference type="PANTHER" id="PTHR37743:SF1">
    <property type="entry name" value="ARM REPEAT SUPERFAMILY PROTEIN"/>
    <property type="match status" value="1"/>
</dbReference>
<gene>
    <name evidence="1" type="ORF">TVY486_0402370</name>
</gene>
<evidence type="ECO:0000313" key="1">
    <source>
        <dbReference type="EMBL" id="CCC47571.1"/>
    </source>
</evidence>
<dbReference type="AlphaFoldDB" id="G0TUD7"/>
<dbReference type="PANTHER" id="PTHR37743">
    <property type="entry name" value="ARM REPEAT SUPERFAMILY PROTEIN"/>
    <property type="match status" value="1"/>
</dbReference>
<dbReference type="EMBL" id="HE573020">
    <property type="protein sequence ID" value="CCC47571.1"/>
    <property type="molecule type" value="Genomic_DNA"/>
</dbReference>
<sequence length="1176" mass="130006">MALLNVIPYETALRRLVHSGICSDEQLCDYTLSQSLRSVAYAVNRASTPIASLSKHCVSSANGIEEDQCASSLRVAGGVSVLCHMCTYSITSHQCQQASIYLSTRLLCDDASAYGEGNERPCCRVAWTDALCSGGTMSYLQRRMEVDRRLALGYLFILAGTMRTVGLGVVNGQRLSSHHADFVQRVLNDVVPRVAVMADTHEGLSKAHCVPPANESKDDSANTMPVAQRSSVFTRPSRLAVEANNAIIHIFHYISGDILSVHHSGEKQSSGCHLVLDRDMPNRLWPAVSVLRSALIRALNWVVQEVVAHIHSAHIANEHREAQATVEVMEGVKSALDAALSRIVKQQEALECSRKRIEQQVGISARDYHATTDMMWANTLRLCIFCKNITGAWIEVQGGIGHTEVLLSDKKVLAFIASLVASVRALEEAETDSQIFYANTALLSAALAAASAAPAPFMQSSLWLADASLTQQMHNAIVHRALRYKDENVQKLGALISQMVLYGSSLSSSTGIVTQSSEQLLELISDGRDAASQCVIRMLSRAVLERPHSLLRSMFHLLQHGDTKTRRNVLDVLSALPQMENDTVYGETISAEQMRPMLHLLAEELLLQIQDEELLVRLEGAKLFAKVWPEDVCRPLLIIALQRDKSFKKQSAARHALQLLLSAHTGSSRVVLLILEESLALLSGVIRTACLTPSTPASILAFSKFHACGSEEDAGDTVKVDVSPRAADPDATSNNNTFSARVIRLALSLFKWWAERVPIWTEACIEPIVRRVLRATTAIEQEFIIRMMAQMSTLCGATVDGASVLVRSCVNLMLCKNDEAQHAALWIEQGPISNPPRSEDGTVMPVVMSGEVKDADCWMYQVLAPLLCLRSCPRRSFACRGVEDMPRAMLDLWDLLWRLLFIPKYRDVLTTDGQRLVLELVCKYSASMILERLSCLEKELMENNRSDALGDSAAWDIRFLCRIGFFCVGSLFSQMRGVFCKNAEKVPPSGGSDEAISESFSVDTNYSETELRELLFGVPMVRRWIENTVIPWLLSDNDDSERTPSSFATEMQRLSQSAVDCAALLTLVALNCMEVDTLAISSFMQPLEELAVFYRVQLKHVKKHSAEDESACLSMNYKDLLGKFEFAIHVQKAALNIVRSHPMGRDLICLWFVKYMPQLIELANAACAVSDALKKS</sequence>
<dbReference type="VEuPathDB" id="TriTrypDB:TvY486_0402370"/>
<protein>
    <submittedName>
        <fullName evidence="1">Uncharacterized protein</fullName>
    </submittedName>
</protein>
<name>G0TUD7_TRYVY</name>
<organism evidence="1">
    <name type="scientific">Trypanosoma vivax (strain Y486)</name>
    <dbReference type="NCBI Taxonomy" id="1055687"/>
    <lineage>
        <taxon>Eukaryota</taxon>
        <taxon>Discoba</taxon>
        <taxon>Euglenozoa</taxon>
        <taxon>Kinetoplastea</taxon>
        <taxon>Metakinetoplastina</taxon>
        <taxon>Trypanosomatida</taxon>
        <taxon>Trypanosomatidae</taxon>
        <taxon>Trypanosoma</taxon>
        <taxon>Duttonella</taxon>
    </lineage>
</organism>
<reference evidence="1" key="1">
    <citation type="journal article" date="2012" name="Proc. Natl. Acad. Sci. U.S.A.">
        <title>Antigenic diversity is generated by distinct evolutionary mechanisms in African trypanosome species.</title>
        <authorList>
            <person name="Jackson A.P."/>
            <person name="Berry A."/>
            <person name="Aslett M."/>
            <person name="Allison H.C."/>
            <person name="Burton P."/>
            <person name="Vavrova-Anderson J."/>
            <person name="Brown R."/>
            <person name="Browne H."/>
            <person name="Corton N."/>
            <person name="Hauser H."/>
            <person name="Gamble J."/>
            <person name="Gilderthorp R."/>
            <person name="Marcello L."/>
            <person name="McQuillan J."/>
            <person name="Otto T.D."/>
            <person name="Quail M.A."/>
            <person name="Sanders M.J."/>
            <person name="van Tonder A."/>
            <person name="Ginger M.L."/>
            <person name="Field M.C."/>
            <person name="Barry J.D."/>
            <person name="Hertz-Fowler C."/>
            <person name="Berriman M."/>
        </authorList>
    </citation>
    <scope>NUCLEOTIDE SEQUENCE</scope>
    <source>
        <strain evidence="1">Y486</strain>
    </source>
</reference>
<dbReference type="SUPFAM" id="SSF48371">
    <property type="entry name" value="ARM repeat"/>
    <property type="match status" value="1"/>
</dbReference>